<keyword evidence="1" id="KW-0732">Signal</keyword>
<dbReference type="Pfam" id="PF06226">
    <property type="entry name" value="DUF1007"/>
    <property type="match status" value="1"/>
</dbReference>
<reference evidence="2 3" key="1">
    <citation type="submission" date="2020-08" db="EMBL/GenBank/DDBJ databases">
        <title>Genomic Encyclopedia of Type Strains, Phase IV (KMG-IV): sequencing the most valuable type-strain genomes for metagenomic binning, comparative biology and taxonomic classification.</title>
        <authorList>
            <person name="Goeker M."/>
        </authorList>
    </citation>
    <scope>NUCLEOTIDE SEQUENCE [LARGE SCALE GENOMIC DNA]</scope>
    <source>
        <strain evidence="2 3">DSM 102238</strain>
    </source>
</reference>
<protein>
    <submittedName>
        <fullName evidence="2">ABC-type uncharacterized transport system substrate-binding protein</fullName>
    </submittedName>
</protein>
<proteinExistence type="predicted"/>
<gene>
    <name evidence="2" type="ORF">GGR04_002872</name>
</gene>
<evidence type="ECO:0000313" key="3">
    <source>
        <dbReference type="Proteomes" id="UP000542776"/>
    </source>
</evidence>
<dbReference type="InterPro" id="IPR018247">
    <property type="entry name" value="EF_Hand_1_Ca_BS"/>
</dbReference>
<dbReference type="InterPro" id="IPR010412">
    <property type="entry name" value="DUF1007"/>
</dbReference>
<dbReference type="RefSeq" id="WP_183200565.1">
    <property type="nucleotide sequence ID" value="NZ_JACIEK010000007.1"/>
</dbReference>
<organism evidence="2 3">
    <name type="scientific">Aureimonas pseudogalii</name>
    <dbReference type="NCBI Taxonomy" id="1744844"/>
    <lineage>
        <taxon>Bacteria</taxon>
        <taxon>Pseudomonadati</taxon>
        <taxon>Pseudomonadota</taxon>
        <taxon>Alphaproteobacteria</taxon>
        <taxon>Hyphomicrobiales</taxon>
        <taxon>Aurantimonadaceae</taxon>
        <taxon>Aureimonas</taxon>
    </lineage>
</organism>
<name>A0A7W6H5N2_9HYPH</name>
<dbReference type="PIRSF" id="PIRSF008159">
    <property type="entry name" value="UCP008159_ABC"/>
    <property type="match status" value="1"/>
</dbReference>
<dbReference type="PROSITE" id="PS00018">
    <property type="entry name" value="EF_HAND_1"/>
    <property type="match status" value="1"/>
</dbReference>
<comment type="caution">
    <text evidence="2">The sequence shown here is derived from an EMBL/GenBank/DDBJ whole genome shotgun (WGS) entry which is preliminary data.</text>
</comment>
<feature type="chain" id="PRO_5030735845" evidence="1">
    <location>
        <begin position="23"/>
        <end position="222"/>
    </location>
</feature>
<dbReference type="InterPro" id="IPR016537">
    <property type="entry name" value="UCP008159_ABC"/>
</dbReference>
<dbReference type="EMBL" id="JACIEK010000007">
    <property type="protein sequence ID" value="MBB3999017.1"/>
    <property type="molecule type" value="Genomic_DNA"/>
</dbReference>
<evidence type="ECO:0000313" key="2">
    <source>
        <dbReference type="EMBL" id="MBB3999017.1"/>
    </source>
</evidence>
<keyword evidence="3" id="KW-1185">Reference proteome</keyword>
<dbReference type="Proteomes" id="UP000542776">
    <property type="component" value="Unassembled WGS sequence"/>
</dbReference>
<sequence length="222" mass="24517">MKRRQGLAIALALGASSVGIGAAEAHPHVFADSRMEIVGDAAGHLVSVRNVWRFDELFSSSVVVDFDKNGNGALDPDELEAVSETVLKSIAEWDFYTFVSVGSRDVKLNPPQTIRGLWDHGQLTLLFEMTPAEPVDLKKQPVTFTVYDESYFVAFDFPDESRFQLLDLPKTCRKTYTQPDPDAEASDWMNSVSMLKPGQSIPADGVDYSKLLSTRIDVQCAP</sequence>
<accession>A0A7W6H5N2</accession>
<feature type="signal peptide" evidence="1">
    <location>
        <begin position="1"/>
        <end position="22"/>
    </location>
</feature>
<dbReference type="AlphaFoldDB" id="A0A7W6H5N2"/>
<evidence type="ECO:0000256" key="1">
    <source>
        <dbReference type="SAM" id="SignalP"/>
    </source>
</evidence>